<organism evidence="7 8">
    <name type="scientific">Methanocalculus taiwanensis</name>
    <dbReference type="NCBI Taxonomy" id="106207"/>
    <lineage>
        <taxon>Archaea</taxon>
        <taxon>Methanobacteriati</taxon>
        <taxon>Methanobacteriota</taxon>
        <taxon>Stenosarchaea group</taxon>
        <taxon>Methanomicrobia</taxon>
        <taxon>Methanomicrobiales</taxon>
        <taxon>Methanocalculaceae</taxon>
        <taxon>Methanocalculus</taxon>
    </lineage>
</organism>
<keyword evidence="2 5" id="KW-0812">Transmembrane</keyword>
<name>A0ABD4TL72_9EURY</name>
<dbReference type="PIRSF" id="PIRSF006648">
    <property type="entry name" value="DrrB"/>
    <property type="match status" value="1"/>
</dbReference>
<feature type="transmembrane region" description="Helical" evidence="5">
    <location>
        <begin position="212"/>
        <end position="236"/>
    </location>
</feature>
<keyword evidence="8" id="KW-1185">Reference proteome</keyword>
<feature type="transmembrane region" description="Helical" evidence="5">
    <location>
        <begin position="95"/>
        <end position="122"/>
    </location>
</feature>
<evidence type="ECO:0000256" key="5">
    <source>
        <dbReference type="SAM" id="Phobius"/>
    </source>
</evidence>
<comment type="subcellular location">
    <subcellularLocation>
        <location evidence="1">Membrane</location>
        <topology evidence="1">Multi-pass membrane protein</topology>
    </subcellularLocation>
</comment>
<evidence type="ECO:0000313" key="8">
    <source>
        <dbReference type="Proteomes" id="UP001524383"/>
    </source>
</evidence>
<dbReference type="GO" id="GO:0016020">
    <property type="term" value="C:membrane"/>
    <property type="evidence" value="ECO:0007669"/>
    <property type="project" value="UniProtKB-SubCell"/>
</dbReference>
<dbReference type="EMBL" id="VOTZ01000044">
    <property type="protein sequence ID" value="MCQ1539586.1"/>
    <property type="molecule type" value="Genomic_DNA"/>
</dbReference>
<dbReference type="PANTHER" id="PTHR43229:SF2">
    <property type="entry name" value="NODULATION PROTEIN J"/>
    <property type="match status" value="1"/>
</dbReference>
<gene>
    <name evidence="7" type="ORF">FTO68_11440</name>
</gene>
<dbReference type="InterPro" id="IPR000412">
    <property type="entry name" value="ABC_2_transport"/>
</dbReference>
<dbReference type="InterPro" id="IPR013525">
    <property type="entry name" value="ABC2_TM"/>
</dbReference>
<feature type="transmembrane region" description="Helical" evidence="5">
    <location>
        <begin position="52"/>
        <end position="74"/>
    </location>
</feature>
<evidence type="ECO:0000256" key="3">
    <source>
        <dbReference type="ARBA" id="ARBA00022989"/>
    </source>
</evidence>
<comment type="caution">
    <text evidence="7">The sequence shown here is derived from an EMBL/GenBank/DDBJ whole genome shotgun (WGS) entry which is preliminary data.</text>
</comment>
<dbReference type="Pfam" id="PF01061">
    <property type="entry name" value="ABC2_membrane"/>
    <property type="match status" value="1"/>
</dbReference>
<evidence type="ECO:0000256" key="1">
    <source>
        <dbReference type="ARBA" id="ARBA00004141"/>
    </source>
</evidence>
<feature type="transmembrane region" description="Helical" evidence="5">
    <location>
        <begin position="162"/>
        <end position="182"/>
    </location>
</feature>
<keyword evidence="3 5" id="KW-1133">Transmembrane helix</keyword>
<evidence type="ECO:0000313" key="7">
    <source>
        <dbReference type="EMBL" id="MCQ1539586.1"/>
    </source>
</evidence>
<feature type="transmembrane region" description="Helical" evidence="5">
    <location>
        <begin position="134"/>
        <end position="155"/>
    </location>
</feature>
<sequence length="241" mass="26800">MRETLYYMERDFRRWSRGKINVISALILPAAWLIFVGLALPIRFTDNYLDFITPGILVLTMLGASLQGGALLMFDKILGFLQKFLAMPAPRESILFGKILFITLRGMIQTTIILVMAIILGAQFLDPLLLVQTYLVLFIFGLLLSSFMTTVALSLEDHDSYAAFNSMIAMPLFFTSSALMPYDQMPGWLATIAHLNPVSYAIDAIRALQEGIFPAFTIAGLLIGAAIVLSISVYVFRRATI</sequence>
<feature type="domain" description="ABC transmembrane type-2" evidence="6">
    <location>
        <begin position="16"/>
        <end position="239"/>
    </location>
</feature>
<dbReference type="Proteomes" id="UP001524383">
    <property type="component" value="Unassembled WGS sequence"/>
</dbReference>
<dbReference type="PANTHER" id="PTHR43229">
    <property type="entry name" value="NODULATION PROTEIN J"/>
    <property type="match status" value="1"/>
</dbReference>
<accession>A0ABD4TL72</accession>
<feature type="transmembrane region" description="Helical" evidence="5">
    <location>
        <begin position="20"/>
        <end position="40"/>
    </location>
</feature>
<protein>
    <submittedName>
        <fullName evidence="7">Multidrug ABC transporter permease</fullName>
    </submittedName>
</protein>
<evidence type="ECO:0000259" key="6">
    <source>
        <dbReference type="PROSITE" id="PS51012"/>
    </source>
</evidence>
<evidence type="ECO:0000256" key="4">
    <source>
        <dbReference type="ARBA" id="ARBA00023136"/>
    </source>
</evidence>
<evidence type="ECO:0000256" key="2">
    <source>
        <dbReference type="ARBA" id="ARBA00022692"/>
    </source>
</evidence>
<reference evidence="7 8" key="1">
    <citation type="submission" date="2019-08" db="EMBL/GenBank/DDBJ databases">
        <authorList>
            <person name="Chen S.-C."/>
            <person name="Lai M.-C."/>
            <person name="You Y.-T."/>
        </authorList>
    </citation>
    <scope>NUCLEOTIDE SEQUENCE [LARGE SCALE GENOMIC DNA]</scope>
    <source>
        <strain evidence="7 8">P2F9704a</strain>
    </source>
</reference>
<dbReference type="AlphaFoldDB" id="A0ABD4TL72"/>
<dbReference type="RefSeq" id="WP_255333559.1">
    <property type="nucleotide sequence ID" value="NZ_VOTZ01000044.1"/>
</dbReference>
<keyword evidence="4 5" id="KW-0472">Membrane</keyword>
<dbReference type="InterPro" id="IPR051784">
    <property type="entry name" value="Nod_factor_ABC_transporter"/>
</dbReference>
<proteinExistence type="predicted"/>
<dbReference type="PROSITE" id="PS51012">
    <property type="entry name" value="ABC_TM2"/>
    <property type="match status" value="1"/>
</dbReference>
<dbReference type="InterPro" id="IPR047817">
    <property type="entry name" value="ABC2_TM_bact-type"/>
</dbReference>